<evidence type="ECO:0000313" key="2">
    <source>
        <dbReference type="EMBL" id="KAH3747157.1"/>
    </source>
</evidence>
<reference evidence="2" key="1">
    <citation type="journal article" date="2019" name="bioRxiv">
        <title>The Genome of the Zebra Mussel, Dreissena polymorpha: A Resource for Invasive Species Research.</title>
        <authorList>
            <person name="McCartney M.A."/>
            <person name="Auch B."/>
            <person name="Kono T."/>
            <person name="Mallez S."/>
            <person name="Zhang Y."/>
            <person name="Obille A."/>
            <person name="Becker A."/>
            <person name="Abrahante J.E."/>
            <person name="Garbe J."/>
            <person name="Badalamenti J.P."/>
            <person name="Herman A."/>
            <person name="Mangelson H."/>
            <person name="Liachko I."/>
            <person name="Sullivan S."/>
            <person name="Sone E.D."/>
            <person name="Koren S."/>
            <person name="Silverstein K.A.T."/>
            <person name="Beckman K.B."/>
            <person name="Gohl D.M."/>
        </authorList>
    </citation>
    <scope>NUCLEOTIDE SEQUENCE</scope>
    <source>
        <strain evidence="2">Duluth1</strain>
        <tissue evidence="2">Whole animal</tissue>
    </source>
</reference>
<evidence type="ECO:0000313" key="3">
    <source>
        <dbReference type="Proteomes" id="UP000828390"/>
    </source>
</evidence>
<reference evidence="2" key="2">
    <citation type="submission" date="2020-11" db="EMBL/GenBank/DDBJ databases">
        <authorList>
            <person name="McCartney M.A."/>
            <person name="Auch B."/>
            <person name="Kono T."/>
            <person name="Mallez S."/>
            <person name="Becker A."/>
            <person name="Gohl D.M."/>
            <person name="Silverstein K.A.T."/>
            <person name="Koren S."/>
            <person name="Bechman K.B."/>
            <person name="Herman A."/>
            <person name="Abrahante J.E."/>
            <person name="Garbe J."/>
        </authorList>
    </citation>
    <scope>NUCLEOTIDE SEQUENCE</scope>
    <source>
        <strain evidence="2">Duluth1</strain>
        <tissue evidence="2">Whole animal</tissue>
    </source>
</reference>
<name>A0A9D4DFK3_DREPO</name>
<feature type="region of interest" description="Disordered" evidence="1">
    <location>
        <begin position="1"/>
        <end position="33"/>
    </location>
</feature>
<dbReference type="AlphaFoldDB" id="A0A9D4DFK3"/>
<proteinExistence type="predicted"/>
<organism evidence="2 3">
    <name type="scientific">Dreissena polymorpha</name>
    <name type="common">Zebra mussel</name>
    <name type="synonym">Mytilus polymorpha</name>
    <dbReference type="NCBI Taxonomy" id="45954"/>
    <lineage>
        <taxon>Eukaryota</taxon>
        <taxon>Metazoa</taxon>
        <taxon>Spiralia</taxon>
        <taxon>Lophotrochozoa</taxon>
        <taxon>Mollusca</taxon>
        <taxon>Bivalvia</taxon>
        <taxon>Autobranchia</taxon>
        <taxon>Heteroconchia</taxon>
        <taxon>Euheterodonta</taxon>
        <taxon>Imparidentia</taxon>
        <taxon>Neoheterodontei</taxon>
        <taxon>Myida</taxon>
        <taxon>Dreissenoidea</taxon>
        <taxon>Dreissenidae</taxon>
        <taxon>Dreissena</taxon>
    </lineage>
</organism>
<gene>
    <name evidence="2" type="ORF">DPMN_181578</name>
</gene>
<evidence type="ECO:0000256" key="1">
    <source>
        <dbReference type="SAM" id="MobiDB-lite"/>
    </source>
</evidence>
<keyword evidence="3" id="KW-1185">Reference proteome</keyword>
<feature type="compositionally biased region" description="Basic and acidic residues" evidence="1">
    <location>
        <begin position="18"/>
        <end position="33"/>
    </location>
</feature>
<protein>
    <submittedName>
        <fullName evidence="2">Uncharacterized protein</fullName>
    </submittedName>
</protein>
<accession>A0A9D4DFK3</accession>
<sequence length="84" mass="9236">MKPTREAEVRSISPNSFGEKKMTPKATSEDGRERNVSLVSFCLPQARQSSVSKVLPCPNPLASTVAWISVSVHDTRKPHTSNKN</sequence>
<dbReference type="Proteomes" id="UP000828390">
    <property type="component" value="Unassembled WGS sequence"/>
</dbReference>
<dbReference type="EMBL" id="JAIWYP010000010">
    <property type="protein sequence ID" value="KAH3747157.1"/>
    <property type="molecule type" value="Genomic_DNA"/>
</dbReference>
<comment type="caution">
    <text evidence="2">The sequence shown here is derived from an EMBL/GenBank/DDBJ whole genome shotgun (WGS) entry which is preliminary data.</text>
</comment>